<evidence type="ECO:0000259" key="2">
    <source>
        <dbReference type="PROSITE" id="PS50105"/>
    </source>
</evidence>
<dbReference type="InterPro" id="IPR051725">
    <property type="entry name" value="SAM-SH3_domain_protein"/>
</dbReference>
<evidence type="ECO:0000313" key="4">
    <source>
        <dbReference type="Proteomes" id="UP001159405"/>
    </source>
</evidence>
<evidence type="ECO:0000313" key="3">
    <source>
        <dbReference type="EMBL" id="CAH3032420.1"/>
    </source>
</evidence>
<sequence>MSSSVEDWLRSLGFIHYTQAFLDNGYDELDICKEIGKEDLDAIGVRNFKDRTDILNAVERLKQSGTAVYFVLEGNADSESLAAQPERESYPPIQLKMMLRDKLEEDKIDLTALPYTLPDGSEGSLDTLVTLYADKFYTYEDQVLSALRSLRQRQAEKEEASDLPVPVHAAPLSPPVTCTRVFRHSSKHSSRGSKGSDKEGHGVASEDEDKTSPARAGMNPADYLDVESPFQRGNKKSKKRRKVERNTKLSRSLDSLKELHVNVDPKTREREQSSFKSRFKLFHGTKKKHHSTSSSDMRKQALEKKLSNPNTTKDYDLLASAIKMSEEDRMALMIMVKQGELTVEEAVEQLKKYEEDCQKGDYIKPKSEEIIDDEKSEKPKLKRGLFGRSTKRKSGSRPSSEFIASEMTTMSEEDRIILMRCVKSGEMSVDQALKRFISYEEKHKKSESDDSAPQKPSPKLPKSSSGFSRISIKRVSGVLSSSFKLPTSSVNEPNAVFYTGEDGGSVDGSVSSGDEVLGIDSSPAPSPLLANVQGKNKSQRSSSSSVDSLEKVEGKSAPIPMQNQQPNFLSEMKVVLGKQNRSESGERPEDAVHPDLKSLRVCDKYQKPPPPPPGRKTSMPLVETQKVVPPPNSIISLNRTPPVVPMRPGPAVAHPHRPPPPVPLRPSKSSDDVENQTAIGKKVQPELNNTEAGPAKSDLTKFKNDSRQSETKPRLKSVNGSAGLEREKLEQNNAGDVVLKRPNKPPPLPPRPTSSNLNEKPDIAEGRDESQATLLDSEEKVSPTESASDVSGREPPVVKPNLKPKPKPRPRPRPKMEDDEQYKVPAPRPVRVPQKKEVQTSDSDDDAYNPVPPPRPVGRVTGTNDTSDKPYNQVPPPRPVGQSQGEEASDDDDEPYTAVPPPRPVVSPGVTRTQGEPSGNGVQTNVERDNNELLAGQHIEQKLSRSESGGDKIPVPAPRIKRPSHSLGEMVERKLHLERIDLTQRPYSDDTGSWGVPVNLVDRYAEELHRSQQELAGIIDKIRVRKLKLAGQQATSCNVSELDFTSDPLGNLESLSDWLTSLGLPMYYNGLKEVEYDDMGAMPYMEEKHFLFAGISDPRHMRRLLASVQRMPR</sequence>
<dbReference type="PANTHER" id="PTHR12301">
    <property type="entry name" value="SAM-DOMAIN, SH3 AND NUCLEAR LOCALIZATION SIGNALS PROTEIN RELATED"/>
    <property type="match status" value="1"/>
</dbReference>
<dbReference type="Gene3D" id="1.10.150.50">
    <property type="entry name" value="Transcription Factor, Ets-1"/>
    <property type="match status" value="2"/>
</dbReference>
<dbReference type="PROSITE" id="PS50105">
    <property type="entry name" value="SAM_DOMAIN"/>
    <property type="match status" value="2"/>
</dbReference>
<dbReference type="Pfam" id="PF07647">
    <property type="entry name" value="SAM_2"/>
    <property type="match status" value="1"/>
</dbReference>
<feature type="region of interest" description="Disordered" evidence="1">
    <location>
        <begin position="182"/>
        <end position="309"/>
    </location>
</feature>
<feature type="compositionally biased region" description="Basic and acidic residues" evidence="1">
    <location>
        <begin position="254"/>
        <end position="273"/>
    </location>
</feature>
<feature type="compositionally biased region" description="Low complexity" evidence="1">
    <location>
        <begin position="507"/>
        <end position="516"/>
    </location>
</feature>
<feature type="region of interest" description="Disordered" evidence="1">
    <location>
        <begin position="441"/>
        <end position="466"/>
    </location>
</feature>
<dbReference type="Proteomes" id="UP001159405">
    <property type="component" value="Unassembled WGS sequence"/>
</dbReference>
<dbReference type="SUPFAM" id="SSF47769">
    <property type="entry name" value="SAM/Pointed domain"/>
    <property type="match status" value="2"/>
</dbReference>
<feature type="region of interest" description="Disordered" evidence="1">
    <location>
        <begin position="481"/>
        <end position="925"/>
    </location>
</feature>
<feature type="domain" description="SAM" evidence="2">
    <location>
        <begin position="1050"/>
        <end position="1113"/>
    </location>
</feature>
<evidence type="ECO:0000256" key="1">
    <source>
        <dbReference type="SAM" id="MobiDB-lite"/>
    </source>
</evidence>
<feature type="compositionally biased region" description="Basic residues" evidence="1">
    <location>
        <begin position="277"/>
        <end position="291"/>
    </location>
</feature>
<gene>
    <name evidence="3" type="ORF">PLOB_00000487</name>
</gene>
<feature type="compositionally biased region" description="Basic and acidic residues" evidence="1">
    <location>
        <begin position="296"/>
        <end position="306"/>
    </location>
</feature>
<feature type="compositionally biased region" description="Basic residues" evidence="1">
    <location>
        <begin position="802"/>
        <end position="813"/>
    </location>
</feature>
<comment type="caution">
    <text evidence="3">The sequence shown here is derived from an EMBL/GenBank/DDBJ whole genome shotgun (WGS) entry which is preliminary data.</text>
</comment>
<feature type="compositionally biased region" description="Basic residues" evidence="1">
    <location>
        <begin position="182"/>
        <end position="191"/>
    </location>
</feature>
<feature type="compositionally biased region" description="Basic residues" evidence="1">
    <location>
        <begin position="233"/>
        <end position="243"/>
    </location>
</feature>
<dbReference type="Pfam" id="PF26285">
    <property type="entry name" value="SASH1_Homeodomain"/>
    <property type="match status" value="2"/>
</dbReference>
<keyword evidence="4" id="KW-1185">Reference proteome</keyword>
<feature type="compositionally biased region" description="Basic and acidic residues" evidence="1">
    <location>
        <begin position="580"/>
        <end position="606"/>
    </location>
</feature>
<feature type="compositionally biased region" description="Basic and acidic residues" evidence="1">
    <location>
        <begin position="759"/>
        <end position="770"/>
    </location>
</feature>
<feature type="region of interest" description="Disordered" evidence="1">
    <location>
        <begin position="370"/>
        <end position="406"/>
    </location>
</feature>
<accession>A0ABN8MNB2</accession>
<proteinExistence type="predicted"/>
<dbReference type="EMBL" id="CALNXK010000001">
    <property type="protein sequence ID" value="CAH3032420.1"/>
    <property type="molecule type" value="Genomic_DNA"/>
</dbReference>
<reference evidence="3 4" key="1">
    <citation type="submission" date="2022-05" db="EMBL/GenBank/DDBJ databases">
        <authorList>
            <consortium name="Genoscope - CEA"/>
            <person name="William W."/>
        </authorList>
    </citation>
    <scope>NUCLEOTIDE SEQUENCE [LARGE SCALE GENOMIC DNA]</scope>
</reference>
<dbReference type="SMART" id="SM00454">
    <property type="entry name" value="SAM"/>
    <property type="match status" value="2"/>
</dbReference>
<dbReference type="PANTHER" id="PTHR12301:SF8">
    <property type="entry name" value="STERILE ALPHA MOTIF DOMAIN-CONTAINING PROTEIN 5"/>
    <property type="match status" value="1"/>
</dbReference>
<feature type="region of interest" description="Disordered" evidence="1">
    <location>
        <begin position="941"/>
        <end position="962"/>
    </location>
</feature>
<feature type="compositionally biased region" description="Basic and acidic residues" evidence="1">
    <location>
        <begin position="370"/>
        <end position="379"/>
    </location>
</feature>
<feature type="compositionally biased region" description="Polar residues" evidence="1">
    <location>
        <begin position="481"/>
        <end position="492"/>
    </location>
</feature>
<feature type="compositionally biased region" description="Basic residues" evidence="1">
    <location>
        <begin position="380"/>
        <end position="395"/>
    </location>
</feature>
<dbReference type="InterPro" id="IPR013761">
    <property type="entry name" value="SAM/pointed_sf"/>
</dbReference>
<feature type="compositionally biased region" description="Basic and acidic residues" evidence="1">
    <location>
        <begin position="941"/>
        <end position="950"/>
    </location>
</feature>
<feature type="domain" description="SAM" evidence="2">
    <location>
        <begin position="1"/>
        <end position="64"/>
    </location>
</feature>
<feature type="compositionally biased region" description="Basic and acidic residues" evidence="1">
    <location>
        <begin position="698"/>
        <end position="713"/>
    </location>
</feature>
<organism evidence="3 4">
    <name type="scientific">Porites lobata</name>
    <dbReference type="NCBI Taxonomy" id="104759"/>
    <lineage>
        <taxon>Eukaryota</taxon>
        <taxon>Metazoa</taxon>
        <taxon>Cnidaria</taxon>
        <taxon>Anthozoa</taxon>
        <taxon>Hexacorallia</taxon>
        <taxon>Scleractinia</taxon>
        <taxon>Fungiina</taxon>
        <taxon>Poritidae</taxon>
        <taxon>Porites</taxon>
    </lineage>
</organism>
<dbReference type="InterPro" id="IPR058666">
    <property type="entry name" value="SASH1/NUB1_homeodomain"/>
</dbReference>
<name>A0ABN8MNB2_9CNID</name>
<protein>
    <recommendedName>
        <fullName evidence="2">SAM domain-containing protein</fullName>
    </recommendedName>
</protein>
<dbReference type="Pfam" id="PF00536">
    <property type="entry name" value="SAM_1"/>
    <property type="match status" value="1"/>
</dbReference>
<dbReference type="InterPro" id="IPR001660">
    <property type="entry name" value="SAM"/>
</dbReference>
<feature type="compositionally biased region" description="Polar residues" evidence="1">
    <location>
        <begin position="911"/>
        <end position="925"/>
    </location>
</feature>